<gene>
    <name evidence="1" type="ORF">BSK56_01005</name>
</gene>
<reference evidence="1 2" key="1">
    <citation type="submission" date="2016-10" db="EMBL/GenBank/DDBJ databases">
        <title>Paenibacillus species isolates.</title>
        <authorList>
            <person name="Beno S.M."/>
        </authorList>
    </citation>
    <scope>NUCLEOTIDE SEQUENCE [LARGE SCALE GENOMIC DNA]</scope>
    <source>
        <strain evidence="1 2">FSL H7-0744</strain>
    </source>
</reference>
<proteinExistence type="predicted"/>
<evidence type="ECO:0008006" key="3">
    <source>
        <dbReference type="Google" id="ProtNLM"/>
    </source>
</evidence>
<dbReference type="RefSeq" id="WP_076108951.1">
    <property type="nucleotide sequence ID" value="NZ_MPTB01000001.1"/>
</dbReference>
<evidence type="ECO:0000313" key="1">
    <source>
        <dbReference type="EMBL" id="OMD53756.1"/>
    </source>
</evidence>
<comment type="caution">
    <text evidence="1">The sequence shown here is derived from an EMBL/GenBank/DDBJ whole genome shotgun (WGS) entry which is preliminary data.</text>
</comment>
<keyword evidence="2" id="KW-1185">Reference proteome</keyword>
<evidence type="ECO:0000313" key="2">
    <source>
        <dbReference type="Proteomes" id="UP000187412"/>
    </source>
</evidence>
<organism evidence="1 2">
    <name type="scientific">Paenibacillus borealis</name>
    <dbReference type="NCBI Taxonomy" id="160799"/>
    <lineage>
        <taxon>Bacteria</taxon>
        <taxon>Bacillati</taxon>
        <taxon>Bacillota</taxon>
        <taxon>Bacilli</taxon>
        <taxon>Bacillales</taxon>
        <taxon>Paenibacillaceae</taxon>
        <taxon>Paenibacillus</taxon>
    </lineage>
</organism>
<accession>A0ABX3HS05</accession>
<name>A0ABX3HS05_PAEBO</name>
<dbReference type="Proteomes" id="UP000187412">
    <property type="component" value="Unassembled WGS sequence"/>
</dbReference>
<sequence>MEKEADSAPIPDREFLNLLNEVRNKDPEATLQLIELYKPVILRLSQFIHLPAEDVTSEIIVEFLELIHSEKQV</sequence>
<dbReference type="EMBL" id="MPTB01000001">
    <property type="protein sequence ID" value="OMD53756.1"/>
    <property type="molecule type" value="Genomic_DNA"/>
</dbReference>
<protein>
    <recommendedName>
        <fullName evidence="3">Helix-turn-helix conjugative transposon-like domain-containing protein</fullName>
    </recommendedName>
</protein>